<dbReference type="InterPro" id="IPR006179">
    <property type="entry name" value="5_nucleotidase/apyrase"/>
</dbReference>
<keyword evidence="2" id="KW-0378">Hydrolase</keyword>
<dbReference type="SUPFAM" id="SSF56300">
    <property type="entry name" value="Metallo-dependent phosphatases"/>
    <property type="match status" value="1"/>
</dbReference>
<dbReference type="PROSITE" id="PS00785">
    <property type="entry name" value="5_NUCLEOTIDASE_1"/>
    <property type="match status" value="1"/>
</dbReference>
<keyword evidence="2" id="KW-0547">Nucleotide-binding</keyword>
<comment type="caution">
    <text evidence="4">The sequence shown here is derived from an EMBL/GenBank/DDBJ whole genome shotgun (WGS) entry which is preliminary data.</text>
</comment>
<dbReference type="Gene3D" id="3.60.21.10">
    <property type="match status" value="1"/>
</dbReference>
<evidence type="ECO:0000256" key="2">
    <source>
        <dbReference type="RuleBase" id="RU362119"/>
    </source>
</evidence>
<dbReference type="Pfam" id="PF00149">
    <property type="entry name" value="Metallophos"/>
    <property type="match status" value="1"/>
</dbReference>
<dbReference type="PANTHER" id="PTHR11575">
    <property type="entry name" value="5'-NUCLEOTIDASE-RELATED"/>
    <property type="match status" value="1"/>
</dbReference>
<organism evidence="4 5">
    <name type="scientific">Flagellimonas iocasae</name>
    <dbReference type="NCBI Taxonomy" id="2055905"/>
    <lineage>
        <taxon>Bacteria</taxon>
        <taxon>Pseudomonadati</taxon>
        <taxon>Bacteroidota</taxon>
        <taxon>Flavobacteriia</taxon>
        <taxon>Flavobacteriales</taxon>
        <taxon>Flavobacteriaceae</taxon>
        <taxon>Flagellimonas</taxon>
    </lineage>
</organism>
<evidence type="ECO:0000256" key="1">
    <source>
        <dbReference type="ARBA" id="ARBA00006654"/>
    </source>
</evidence>
<dbReference type="RefSeq" id="WP_379829154.1">
    <property type="nucleotide sequence ID" value="NZ_JBHUHU010000001.1"/>
</dbReference>
<evidence type="ECO:0000313" key="5">
    <source>
        <dbReference type="Proteomes" id="UP001597342"/>
    </source>
</evidence>
<reference evidence="5" key="1">
    <citation type="journal article" date="2019" name="Int. J. Syst. Evol. Microbiol.">
        <title>The Global Catalogue of Microorganisms (GCM) 10K type strain sequencing project: providing services to taxonomists for standard genome sequencing and annotation.</title>
        <authorList>
            <consortium name="The Broad Institute Genomics Platform"/>
            <consortium name="The Broad Institute Genome Sequencing Center for Infectious Disease"/>
            <person name="Wu L."/>
            <person name="Ma J."/>
        </authorList>
    </citation>
    <scope>NUCLEOTIDE SEQUENCE [LARGE SCALE GENOMIC DNA]</scope>
    <source>
        <strain evidence="5">JCM 3389</strain>
    </source>
</reference>
<gene>
    <name evidence="4" type="ORF">ACFSJE_01235</name>
</gene>
<evidence type="ECO:0000313" key="4">
    <source>
        <dbReference type="EMBL" id="MFD2098377.1"/>
    </source>
</evidence>
<name>A0ABW4XS06_9FLAO</name>
<dbReference type="InterPro" id="IPR004843">
    <property type="entry name" value="Calcineurin-like_PHP"/>
</dbReference>
<protein>
    <submittedName>
        <fullName evidence="4">Bifunctional metallophosphatase/5'-nucleotidase</fullName>
    </submittedName>
</protein>
<dbReference type="InterPro" id="IPR029052">
    <property type="entry name" value="Metallo-depent_PP-like"/>
</dbReference>
<dbReference type="EMBL" id="JBHUHU010000001">
    <property type="protein sequence ID" value="MFD2098377.1"/>
    <property type="molecule type" value="Genomic_DNA"/>
</dbReference>
<dbReference type="Proteomes" id="UP001597342">
    <property type="component" value="Unassembled WGS sequence"/>
</dbReference>
<dbReference type="PRINTS" id="PR01607">
    <property type="entry name" value="APYRASEFAMLY"/>
</dbReference>
<sequence>MKRRDFITHTAAASTLVGLGGLSLNSCAGFGTKKLTILHTNDVHSHIDPFPASHSQYPNLGGIARRATLVDQIRNENPNTLLFDAGDIFQGTPYFNFYGGELEFKLMSKLKYDASTIGNHDFDNGIDGLLAQMPHATFDMISANYDFSNTVMEGQVKPYKLYVVDGIKIGVYGLGIAFDGLVTKRLYKETSYLDPFEIALDMERQLKEGEQCDLVICLSHLGYDYENPQRPSDTQLAQRTYYTNLIIGGHTHTFLERPDVRINKNGDSVLINQVGCYGLNLGRIDFYFDTDKKASANGVSISV</sequence>
<dbReference type="CDD" id="cd00845">
    <property type="entry name" value="MPP_UshA_N_like"/>
    <property type="match status" value="1"/>
</dbReference>
<dbReference type="InterPro" id="IPR006146">
    <property type="entry name" value="5'-Nucleotdase_CS"/>
</dbReference>
<feature type="domain" description="Calcineurin-like phosphoesterase" evidence="3">
    <location>
        <begin position="35"/>
        <end position="253"/>
    </location>
</feature>
<accession>A0ABW4XS06</accession>
<comment type="similarity">
    <text evidence="1 2">Belongs to the 5'-nucleotidase family.</text>
</comment>
<evidence type="ECO:0000259" key="3">
    <source>
        <dbReference type="Pfam" id="PF00149"/>
    </source>
</evidence>
<dbReference type="PANTHER" id="PTHR11575:SF24">
    <property type="entry name" value="5'-NUCLEOTIDASE"/>
    <property type="match status" value="1"/>
</dbReference>
<keyword evidence="5" id="KW-1185">Reference proteome</keyword>
<proteinExistence type="inferred from homology"/>